<dbReference type="AlphaFoldDB" id="A0A4R7CU57"/>
<dbReference type="EMBL" id="SNZV01000017">
    <property type="protein sequence ID" value="TDS05996.1"/>
    <property type="molecule type" value="Genomic_DNA"/>
</dbReference>
<proteinExistence type="predicted"/>
<gene>
    <name evidence="1" type="ORF">B0I21_11716</name>
</gene>
<sequence>MTILKNIITPYISKIDEKLIIKNAEIFFYWLFRFFQKKGTIGLIKTNAYLSVSIVLSA</sequence>
<organism evidence="1 2">
    <name type="scientific">Sphingobacterium paludis</name>
    <dbReference type="NCBI Taxonomy" id="1476465"/>
    <lineage>
        <taxon>Bacteria</taxon>
        <taxon>Pseudomonadati</taxon>
        <taxon>Bacteroidota</taxon>
        <taxon>Sphingobacteriia</taxon>
        <taxon>Sphingobacteriales</taxon>
        <taxon>Sphingobacteriaceae</taxon>
        <taxon>Sphingobacterium</taxon>
    </lineage>
</organism>
<comment type="caution">
    <text evidence="1">The sequence shown here is derived from an EMBL/GenBank/DDBJ whole genome shotgun (WGS) entry which is preliminary data.</text>
</comment>
<evidence type="ECO:0000313" key="1">
    <source>
        <dbReference type="EMBL" id="TDS05996.1"/>
    </source>
</evidence>
<accession>A0A4R7CU57</accession>
<evidence type="ECO:0000313" key="2">
    <source>
        <dbReference type="Proteomes" id="UP000294752"/>
    </source>
</evidence>
<keyword evidence="2" id="KW-1185">Reference proteome</keyword>
<dbReference type="Proteomes" id="UP000294752">
    <property type="component" value="Unassembled WGS sequence"/>
</dbReference>
<name>A0A4R7CU57_9SPHI</name>
<reference evidence="1 2" key="1">
    <citation type="submission" date="2019-03" db="EMBL/GenBank/DDBJ databases">
        <title>Genomic Encyclopedia of Type Strains, Phase III (KMG-III): the genomes of soil and plant-associated and newly described type strains.</title>
        <authorList>
            <person name="Whitman W."/>
        </authorList>
    </citation>
    <scope>NUCLEOTIDE SEQUENCE [LARGE SCALE GENOMIC DNA]</scope>
    <source>
        <strain evidence="1 2">CGMCC 1.12801</strain>
    </source>
</reference>
<protein>
    <submittedName>
        <fullName evidence="1">Uncharacterized protein</fullName>
    </submittedName>
</protein>